<dbReference type="PANTHER" id="PTHR35802">
    <property type="entry name" value="PROTEASE SYNTHASE AND SPORULATION PROTEIN PAI 2"/>
    <property type="match status" value="1"/>
</dbReference>
<sequence>MHGNRDHPKIGRFGDNRGSPRGKPPMYMPPQFNAKDPAIALELMRSHPFASLISNDTDGLPFVTHLPLVAEAGESDQLALWGHCAKPNPHWRYLQARPQAVVTFLGPHSYLSPQVYPDLARVPTWNYLAVHCTVEARLIEEPTEKDVLLKKLIGEHEPAYAQQWRDLGEEFQRKMLNGIVGFELKVTALQCKVKINQHRRESHAGMRAMYGAGTPDEQALAAWMDRLGMNAEAQGS</sequence>
<dbReference type="STRING" id="391735.Veis_0716"/>
<dbReference type="AlphaFoldDB" id="A1WFU1"/>
<organism evidence="2 3">
    <name type="scientific">Verminephrobacter eiseniae (strain EF01-2)</name>
    <dbReference type="NCBI Taxonomy" id="391735"/>
    <lineage>
        <taxon>Bacteria</taxon>
        <taxon>Pseudomonadati</taxon>
        <taxon>Pseudomonadota</taxon>
        <taxon>Betaproteobacteria</taxon>
        <taxon>Burkholderiales</taxon>
        <taxon>Comamonadaceae</taxon>
        <taxon>Verminephrobacter</taxon>
    </lineage>
</organism>
<evidence type="ECO:0000313" key="3">
    <source>
        <dbReference type="Proteomes" id="UP000000374"/>
    </source>
</evidence>
<keyword evidence="3" id="KW-1185">Reference proteome</keyword>
<dbReference type="Pfam" id="PF04299">
    <property type="entry name" value="FMN_bind_2"/>
    <property type="match status" value="1"/>
</dbReference>
<dbReference type="EMBL" id="CP000542">
    <property type="protein sequence ID" value="ABM56498.1"/>
    <property type="molecule type" value="Genomic_DNA"/>
</dbReference>
<dbReference type="Proteomes" id="UP000000374">
    <property type="component" value="Chromosome"/>
</dbReference>
<name>A1WFU1_VEREI</name>
<proteinExistence type="predicted"/>
<feature type="compositionally biased region" description="Basic and acidic residues" evidence="1">
    <location>
        <begin position="1"/>
        <end position="15"/>
    </location>
</feature>
<dbReference type="SUPFAM" id="SSF50475">
    <property type="entry name" value="FMN-binding split barrel"/>
    <property type="match status" value="1"/>
</dbReference>
<accession>A1WFU1</accession>
<dbReference type="PANTHER" id="PTHR35802:SF1">
    <property type="entry name" value="PROTEASE SYNTHASE AND SPORULATION PROTEIN PAI 2"/>
    <property type="match status" value="1"/>
</dbReference>
<gene>
    <name evidence="2" type="ordered locus">Veis_0716</name>
</gene>
<dbReference type="HOGENOM" id="CLU_065853_3_0_4"/>
<reference evidence="3" key="1">
    <citation type="submission" date="2006-12" db="EMBL/GenBank/DDBJ databases">
        <title>Complete sequence of chromosome 1 of Verminephrobacter eiseniae EF01-2.</title>
        <authorList>
            <person name="Copeland A."/>
            <person name="Lucas S."/>
            <person name="Lapidus A."/>
            <person name="Barry K."/>
            <person name="Detter J.C."/>
            <person name="Glavina del Rio T."/>
            <person name="Dalin E."/>
            <person name="Tice H."/>
            <person name="Pitluck S."/>
            <person name="Chertkov O."/>
            <person name="Brettin T."/>
            <person name="Bruce D."/>
            <person name="Han C."/>
            <person name="Tapia R."/>
            <person name="Gilna P."/>
            <person name="Schmutz J."/>
            <person name="Larimer F."/>
            <person name="Land M."/>
            <person name="Hauser L."/>
            <person name="Kyrpides N."/>
            <person name="Kim E."/>
            <person name="Stahl D."/>
            <person name="Richardson P."/>
        </authorList>
    </citation>
    <scope>NUCLEOTIDE SEQUENCE [LARGE SCALE GENOMIC DNA]</scope>
    <source>
        <strain evidence="3">EF01-2</strain>
    </source>
</reference>
<dbReference type="PIRSF" id="PIRSF010372">
    <property type="entry name" value="PaiB"/>
    <property type="match status" value="1"/>
</dbReference>
<dbReference type="eggNOG" id="COG2808">
    <property type="taxonomic scope" value="Bacteria"/>
</dbReference>
<dbReference type="Gene3D" id="2.30.110.10">
    <property type="entry name" value="Electron Transport, Fmn-binding Protein, Chain A"/>
    <property type="match status" value="1"/>
</dbReference>
<dbReference type="KEGG" id="vei:Veis_0716"/>
<protein>
    <submittedName>
        <fullName evidence="2">Negative transcriptional regulator</fullName>
    </submittedName>
</protein>
<dbReference type="InterPro" id="IPR012349">
    <property type="entry name" value="Split_barrel_FMN-bd"/>
</dbReference>
<evidence type="ECO:0000256" key="1">
    <source>
        <dbReference type="SAM" id="MobiDB-lite"/>
    </source>
</evidence>
<feature type="region of interest" description="Disordered" evidence="1">
    <location>
        <begin position="1"/>
        <end position="25"/>
    </location>
</feature>
<dbReference type="InterPro" id="IPR007396">
    <property type="entry name" value="TR_PAI2-type"/>
</dbReference>
<evidence type="ECO:0000313" key="2">
    <source>
        <dbReference type="EMBL" id="ABM56498.1"/>
    </source>
</evidence>